<protein>
    <recommendedName>
        <fullName evidence="11">Protein sleepless</fullName>
    </recommendedName>
</protein>
<dbReference type="SUPFAM" id="SSF57302">
    <property type="entry name" value="Snake toxin-like"/>
    <property type="match status" value="1"/>
</dbReference>
<evidence type="ECO:0000256" key="8">
    <source>
        <dbReference type="SAM" id="SignalP"/>
    </source>
</evidence>
<dbReference type="AlphaFoldDB" id="A0A653DE47"/>
<keyword evidence="10" id="KW-1185">Reference proteome</keyword>
<dbReference type="PANTHER" id="PTHR33562">
    <property type="entry name" value="ATILLA, ISOFORM B-RELATED-RELATED"/>
    <property type="match status" value="1"/>
</dbReference>
<evidence type="ECO:0000256" key="4">
    <source>
        <dbReference type="ARBA" id="ARBA00022729"/>
    </source>
</evidence>
<keyword evidence="3" id="KW-0812">Transmembrane</keyword>
<feature type="chain" id="PRO_5025048431" description="Protein sleepless" evidence="8">
    <location>
        <begin position="20"/>
        <end position="134"/>
    </location>
</feature>
<sequence length="134" mass="14582">MGKFVLLFAFVAVINAASALRCYTCRGSGCDQSSSNWVKADCGANNVQPYAGHVYACMKHTFRDRVSQHEMVSRKCIQAQKIGNEIVQKCPESDGQTIKCDICQTELCNSASKISVGAMAFIGTIVTCVFSRLI</sequence>
<name>A0A653DE47_CALMS</name>
<gene>
    <name evidence="9" type="ORF">CALMAC_LOCUS16829</name>
</gene>
<keyword evidence="6" id="KW-0472">Membrane</keyword>
<dbReference type="OrthoDB" id="75169at2759"/>
<evidence type="ECO:0000256" key="1">
    <source>
        <dbReference type="ARBA" id="ARBA00004589"/>
    </source>
</evidence>
<dbReference type="InterPro" id="IPR050975">
    <property type="entry name" value="Sleep_regulator"/>
</dbReference>
<proteinExistence type="predicted"/>
<keyword evidence="2" id="KW-0325">Glycoprotein</keyword>
<dbReference type="EMBL" id="CAACVG010011619">
    <property type="protein sequence ID" value="VEN58469.1"/>
    <property type="molecule type" value="Genomic_DNA"/>
</dbReference>
<evidence type="ECO:0000313" key="9">
    <source>
        <dbReference type="EMBL" id="VEN58469.1"/>
    </source>
</evidence>
<evidence type="ECO:0008006" key="11">
    <source>
        <dbReference type="Google" id="ProtNLM"/>
    </source>
</evidence>
<dbReference type="GO" id="GO:0098552">
    <property type="term" value="C:side of membrane"/>
    <property type="evidence" value="ECO:0007669"/>
    <property type="project" value="UniProtKB-KW"/>
</dbReference>
<keyword evidence="2" id="KW-0336">GPI-anchor</keyword>
<accession>A0A653DE47</accession>
<reference evidence="9 10" key="1">
    <citation type="submission" date="2019-01" db="EMBL/GenBank/DDBJ databases">
        <authorList>
            <person name="Sayadi A."/>
        </authorList>
    </citation>
    <scope>NUCLEOTIDE SEQUENCE [LARGE SCALE GENOMIC DNA]</scope>
</reference>
<keyword evidence="5" id="KW-1133">Transmembrane helix</keyword>
<evidence type="ECO:0000256" key="5">
    <source>
        <dbReference type="ARBA" id="ARBA00022989"/>
    </source>
</evidence>
<evidence type="ECO:0000256" key="6">
    <source>
        <dbReference type="ARBA" id="ARBA00023136"/>
    </source>
</evidence>
<evidence type="ECO:0000256" key="2">
    <source>
        <dbReference type="ARBA" id="ARBA00022622"/>
    </source>
</evidence>
<keyword evidence="7" id="KW-0449">Lipoprotein</keyword>
<organism evidence="9 10">
    <name type="scientific">Callosobruchus maculatus</name>
    <name type="common">Southern cowpea weevil</name>
    <name type="synonym">Pulse bruchid</name>
    <dbReference type="NCBI Taxonomy" id="64391"/>
    <lineage>
        <taxon>Eukaryota</taxon>
        <taxon>Metazoa</taxon>
        <taxon>Ecdysozoa</taxon>
        <taxon>Arthropoda</taxon>
        <taxon>Hexapoda</taxon>
        <taxon>Insecta</taxon>
        <taxon>Pterygota</taxon>
        <taxon>Neoptera</taxon>
        <taxon>Endopterygota</taxon>
        <taxon>Coleoptera</taxon>
        <taxon>Polyphaga</taxon>
        <taxon>Cucujiformia</taxon>
        <taxon>Chrysomeloidea</taxon>
        <taxon>Chrysomelidae</taxon>
        <taxon>Bruchinae</taxon>
        <taxon>Bruchini</taxon>
        <taxon>Callosobruchus</taxon>
    </lineage>
</organism>
<evidence type="ECO:0000313" key="10">
    <source>
        <dbReference type="Proteomes" id="UP000410492"/>
    </source>
</evidence>
<feature type="signal peptide" evidence="8">
    <location>
        <begin position="1"/>
        <end position="19"/>
    </location>
</feature>
<dbReference type="InterPro" id="IPR045860">
    <property type="entry name" value="Snake_toxin-like_sf"/>
</dbReference>
<keyword evidence="4 8" id="KW-0732">Signal</keyword>
<comment type="subcellular location">
    <subcellularLocation>
        <location evidence="1">Membrane</location>
        <topology evidence="1">Lipid-anchor</topology>
        <topology evidence="1">GPI-anchor</topology>
    </subcellularLocation>
</comment>
<dbReference type="Proteomes" id="UP000410492">
    <property type="component" value="Unassembled WGS sequence"/>
</dbReference>
<evidence type="ECO:0000256" key="7">
    <source>
        <dbReference type="ARBA" id="ARBA00023288"/>
    </source>
</evidence>
<evidence type="ECO:0000256" key="3">
    <source>
        <dbReference type="ARBA" id="ARBA00022692"/>
    </source>
</evidence>